<evidence type="ECO:0000256" key="1">
    <source>
        <dbReference type="ARBA" id="ARBA00008779"/>
    </source>
</evidence>
<dbReference type="Gene3D" id="3.40.720.10">
    <property type="entry name" value="Alkaline Phosphatase, subunit A"/>
    <property type="match status" value="1"/>
</dbReference>
<keyword evidence="3" id="KW-0378">Hydrolase</keyword>
<protein>
    <submittedName>
        <fullName evidence="3">Arylsulfatase</fullName>
        <ecNumber evidence="3">3.1.6.1</ecNumber>
    </submittedName>
</protein>
<feature type="domain" description="Sulfatase N-terminal" evidence="2">
    <location>
        <begin position="40"/>
        <end position="108"/>
    </location>
</feature>
<dbReference type="EC" id="3.1.6.1" evidence="3"/>
<evidence type="ECO:0000313" key="3">
    <source>
        <dbReference type="EMBL" id="TWU18708.1"/>
    </source>
</evidence>
<sequence>MMIKTTVAQLRFTSTVLTQIALAILAVLTSPSITFAETLPNVVIIMADDLGWADVGAQDEAATKDVTTPNIDHMAAEGMVFDDFYVDCAVCSGSRAALLTGTRYQRLGGIGGILGHFTFLRTT</sequence>
<dbReference type="InterPro" id="IPR000917">
    <property type="entry name" value="Sulfatase_N"/>
</dbReference>
<name>A0A5C6C3H8_9BACT</name>
<dbReference type="RefSeq" id="WP_302117483.1">
    <property type="nucleotide sequence ID" value="NZ_SJPU01000001.1"/>
</dbReference>
<accession>A0A5C6C3H8</accession>
<dbReference type="Pfam" id="PF00884">
    <property type="entry name" value="Sulfatase"/>
    <property type="match status" value="1"/>
</dbReference>
<dbReference type="EMBL" id="SJPU01000001">
    <property type="protein sequence ID" value="TWU18708.1"/>
    <property type="molecule type" value="Genomic_DNA"/>
</dbReference>
<reference evidence="3 4" key="1">
    <citation type="journal article" date="2020" name="Antonie Van Leeuwenhoek">
        <title>Rhodopirellula heiligendammensis sp. nov., Rhodopirellula pilleata sp. nov., and Rhodopirellula solitaria sp. nov. isolated from natural or artificial marine surfaces in Northern Germany and California, USA, and emended description of the genus Rhodopirellula.</title>
        <authorList>
            <person name="Kallscheuer N."/>
            <person name="Wiegand S."/>
            <person name="Jogler M."/>
            <person name="Boedeker C."/>
            <person name="Peeters S.H."/>
            <person name="Rast P."/>
            <person name="Heuer A."/>
            <person name="Jetten M.S.M."/>
            <person name="Rohde M."/>
            <person name="Jogler C."/>
        </authorList>
    </citation>
    <scope>NUCLEOTIDE SEQUENCE [LARGE SCALE GENOMIC DNA]</scope>
    <source>
        <strain evidence="3 4">Poly21</strain>
    </source>
</reference>
<comment type="caution">
    <text evidence="3">The sequence shown here is derived from an EMBL/GenBank/DDBJ whole genome shotgun (WGS) entry which is preliminary data.</text>
</comment>
<dbReference type="PANTHER" id="PTHR42693:SF33">
    <property type="entry name" value="ARYLSULFATASE"/>
    <property type="match status" value="1"/>
</dbReference>
<comment type="similarity">
    <text evidence="1">Belongs to the sulfatase family.</text>
</comment>
<gene>
    <name evidence="3" type="primary">atsA_8</name>
    <name evidence="3" type="ORF">Poly21_08740</name>
</gene>
<evidence type="ECO:0000313" key="4">
    <source>
        <dbReference type="Proteomes" id="UP000319908"/>
    </source>
</evidence>
<evidence type="ECO:0000259" key="2">
    <source>
        <dbReference type="Pfam" id="PF00884"/>
    </source>
</evidence>
<dbReference type="InterPro" id="IPR017850">
    <property type="entry name" value="Alkaline_phosphatase_core_sf"/>
</dbReference>
<dbReference type="SUPFAM" id="SSF53649">
    <property type="entry name" value="Alkaline phosphatase-like"/>
    <property type="match status" value="1"/>
</dbReference>
<proteinExistence type="inferred from homology"/>
<dbReference type="InterPro" id="IPR050738">
    <property type="entry name" value="Sulfatase"/>
</dbReference>
<dbReference type="GO" id="GO:0004065">
    <property type="term" value="F:arylsulfatase activity"/>
    <property type="evidence" value="ECO:0007669"/>
    <property type="project" value="UniProtKB-EC"/>
</dbReference>
<dbReference type="AlphaFoldDB" id="A0A5C6C3H8"/>
<dbReference type="PANTHER" id="PTHR42693">
    <property type="entry name" value="ARYLSULFATASE FAMILY MEMBER"/>
    <property type="match status" value="1"/>
</dbReference>
<keyword evidence="4" id="KW-1185">Reference proteome</keyword>
<organism evidence="3 4">
    <name type="scientific">Allorhodopirellula heiligendammensis</name>
    <dbReference type="NCBI Taxonomy" id="2714739"/>
    <lineage>
        <taxon>Bacteria</taxon>
        <taxon>Pseudomonadati</taxon>
        <taxon>Planctomycetota</taxon>
        <taxon>Planctomycetia</taxon>
        <taxon>Pirellulales</taxon>
        <taxon>Pirellulaceae</taxon>
        <taxon>Allorhodopirellula</taxon>
    </lineage>
</organism>
<dbReference type="Proteomes" id="UP000319908">
    <property type="component" value="Unassembled WGS sequence"/>
</dbReference>